<dbReference type="InterPro" id="IPR043502">
    <property type="entry name" value="DNA/RNA_pol_sf"/>
</dbReference>
<keyword evidence="2" id="KW-1185">Reference proteome</keyword>
<gene>
    <name evidence="1" type="ORF">CR513_02999</name>
</gene>
<dbReference type="SUPFAM" id="SSF56672">
    <property type="entry name" value="DNA/RNA polymerases"/>
    <property type="match status" value="1"/>
</dbReference>
<evidence type="ECO:0000313" key="1">
    <source>
        <dbReference type="EMBL" id="RDY12239.1"/>
    </source>
</evidence>
<proteinExistence type="predicted"/>
<dbReference type="AlphaFoldDB" id="A0A371IB50"/>
<dbReference type="Proteomes" id="UP000257109">
    <property type="component" value="Unassembled WGS sequence"/>
</dbReference>
<dbReference type="Gene3D" id="3.10.10.10">
    <property type="entry name" value="HIV Type 1 Reverse Transcriptase, subunit A, domain 1"/>
    <property type="match status" value="1"/>
</dbReference>
<comment type="caution">
    <text evidence="1">The sequence shown here is derived from an EMBL/GenBank/DDBJ whole genome shotgun (WGS) entry which is preliminary data.</text>
</comment>
<dbReference type="InterPro" id="IPR043128">
    <property type="entry name" value="Rev_trsase/Diguanyl_cyclase"/>
</dbReference>
<name>A0A371IB50_MUCPR</name>
<dbReference type="PANTHER" id="PTHR35046:SF26">
    <property type="entry name" value="RNA-DIRECTED DNA POLYMERASE"/>
    <property type="match status" value="1"/>
</dbReference>
<feature type="non-terminal residue" evidence="1">
    <location>
        <position position="1"/>
    </location>
</feature>
<organism evidence="1 2">
    <name type="scientific">Mucuna pruriens</name>
    <name type="common">Velvet bean</name>
    <name type="synonym">Dolichos pruriens</name>
    <dbReference type="NCBI Taxonomy" id="157652"/>
    <lineage>
        <taxon>Eukaryota</taxon>
        <taxon>Viridiplantae</taxon>
        <taxon>Streptophyta</taxon>
        <taxon>Embryophyta</taxon>
        <taxon>Tracheophyta</taxon>
        <taxon>Spermatophyta</taxon>
        <taxon>Magnoliopsida</taxon>
        <taxon>eudicotyledons</taxon>
        <taxon>Gunneridae</taxon>
        <taxon>Pentapetalae</taxon>
        <taxon>rosids</taxon>
        <taxon>fabids</taxon>
        <taxon>Fabales</taxon>
        <taxon>Fabaceae</taxon>
        <taxon>Papilionoideae</taxon>
        <taxon>50 kb inversion clade</taxon>
        <taxon>NPAAA clade</taxon>
        <taxon>indigoferoid/millettioid clade</taxon>
        <taxon>Phaseoleae</taxon>
        <taxon>Mucuna</taxon>
    </lineage>
</organism>
<dbReference type="OrthoDB" id="407598at2759"/>
<dbReference type="Gene3D" id="3.30.70.270">
    <property type="match status" value="1"/>
</dbReference>
<evidence type="ECO:0000313" key="2">
    <source>
        <dbReference type="Proteomes" id="UP000257109"/>
    </source>
</evidence>
<protein>
    <submittedName>
        <fullName evidence="1">Uncharacterized protein</fullName>
    </submittedName>
</protein>
<sequence>MCLQLYAQFYDLPTSFRDMLGDFQDLFSKDIPKGLPPIGGIVYEIDFTLGATLSNRVAYRANINESKEIQQQVDKFIEKRWGGSWRMCMDCSPLNETTIRYRYHIPHLNEQHGACIFSKIDLHSGYH</sequence>
<dbReference type="PANTHER" id="PTHR35046">
    <property type="entry name" value="ZINC KNUCKLE (CCHC-TYPE) FAMILY PROTEIN"/>
    <property type="match status" value="1"/>
</dbReference>
<dbReference type="EMBL" id="QJKJ01000505">
    <property type="protein sequence ID" value="RDY12239.1"/>
    <property type="molecule type" value="Genomic_DNA"/>
</dbReference>
<reference evidence="1" key="1">
    <citation type="submission" date="2018-05" db="EMBL/GenBank/DDBJ databases">
        <title>Draft genome of Mucuna pruriens seed.</title>
        <authorList>
            <person name="Nnadi N.E."/>
            <person name="Vos R."/>
            <person name="Hasami M.H."/>
            <person name="Devisetty U.K."/>
            <person name="Aguiy J.C."/>
        </authorList>
    </citation>
    <scope>NUCLEOTIDE SEQUENCE [LARGE SCALE GENOMIC DNA]</scope>
    <source>
        <strain evidence="1">JCA_2017</strain>
    </source>
</reference>
<accession>A0A371IB50</accession>